<dbReference type="Pfam" id="PF00188">
    <property type="entry name" value="CAP"/>
    <property type="match status" value="1"/>
</dbReference>
<reference evidence="2" key="1">
    <citation type="submission" date="2021-02" db="EMBL/GenBank/DDBJ databases">
        <authorList>
            <person name="Nowell W R."/>
        </authorList>
    </citation>
    <scope>NUCLEOTIDE SEQUENCE</scope>
</reference>
<evidence type="ECO:0000313" key="4">
    <source>
        <dbReference type="Proteomes" id="UP000663828"/>
    </source>
</evidence>
<dbReference type="InterPro" id="IPR035940">
    <property type="entry name" value="CAP_sf"/>
</dbReference>
<keyword evidence="4" id="KW-1185">Reference proteome</keyword>
<dbReference type="AlphaFoldDB" id="A0A814XCU6"/>
<dbReference type="InterPro" id="IPR014044">
    <property type="entry name" value="CAP_dom"/>
</dbReference>
<evidence type="ECO:0000313" key="3">
    <source>
        <dbReference type="EMBL" id="CAF1454235.1"/>
    </source>
</evidence>
<evidence type="ECO:0000313" key="2">
    <source>
        <dbReference type="EMBL" id="CAF1216129.1"/>
    </source>
</evidence>
<dbReference type="PANTHER" id="PTHR10334">
    <property type="entry name" value="CYSTEINE-RICH SECRETORY PROTEIN-RELATED"/>
    <property type="match status" value="1"/>
</dbReference>
<comment type="caution">
    <text evidence="2">The sequence shown here is derived from an EMBL/GenBank/DDBJ whole genome shotgun (WGS) entry which is preliminary data.</text>
</comment>
<dbReference type="Proteomes" id="UP000663852">
    <property type="component" value="Unassembled WGS sequence"/>
</dbReference>
<gene>
    <name evidence="3" type="ORF">EDS130_LOCUS39719</name>
    <name evidence="2" type="ORF">XAT740_LOCUS24455</name>
</gene>
<dbReference type="Gene3D" id="3.40.33.10">
    <property type="entry name" value="CAP"/>
    <property type="match status" value="1"/>
</dbReference>
<evidence type="ECO:0000259" key="1">
    <source>
        <dbReference type="SMART" id="SM00198"/>
    </source>
</evidence>
<dbReference type="EMBL" id="CAJNOR010001893">
    <property type="protein sequence ID" value="CAF1216129.1"/>
    <property type="molecule type" value="Genomic_DNA"/>
</dbReference>
<sequence>MSLNSNLPKHCAAPLKLNATLNDIAQQYAERLASTNTFEHSGRRFNGEWMGENLYKSGGNKLLYESGGTPVTAWYDEIKDYKYDNPGFSKGIGRALTQDGTQLYVVANYFPGGNYNNLYVDNVGRPSC</sequence>
<dbReference type="OrthoDB" id="337038at2759"/>
<feature type="domain" description="SCP" evidence="1">
    <location>
        <begin position="1"/>
        <end position="117"/>
    </location>
</feature>
<proteinExistence type="predicted"/>
<protein>
    <recommendedName>
        <fullName evidence="1">SCP domain-containing protein</fullName>
    </recommendedName>
</protein>
<dbReference type="SMART" id="SM00198">
    <property type="entry name" value="SCP"/>
    <property type="match status" value="1"/>
</dbReference>
<accession>A0A814XCU6</accession>
<dbReference type="EMBL" id="CAJNOJ010000454">
    <property type="protein sequence ID" value="CAF1454235.1"/>
    <property type="molecule type" value="Genomic_DNA"/>
</dbReference>
<name>A0A814XCU6_ADIRI</name>
<dbReference type="SUPFAM" id="SSF55797">
    <property type="entry name" value="PR-1-like"/>
    <property type="match status" value="1"/>
</dbReference>
<organism evidence="2 4">
    <name type="scientific">Adineta ricciae</name>
    <name type="common">Rotifer</name>
    <dbReference type="NCBI Taxonomy" id="249248"/>
    <lineage>
        <taxon>Eukaryota</taxon>
        <taxon>Metazoa</taxon>
        <taxon>Spiralia</taxon>
        <taxon>Gnathifera</taxon>
        <taxon>Rotifera</taxon>
        <taxon>Eurotatoria</taxon>
        <taxon>Bdelloidea</taxon>
        <taxon>Adinetida</taxon>
        <taxon>Adinetidae</taxon>
        <taxon>Adineta</taxon>
    </lineage>
</organism>
<dbReference type="Proteomes" id="UP000663828">
    <property type="component" value="Unassembled WGS sequence"/>
</dbReference>
<dbReference type="InterPro" id="IPR001283">
    <property type="entry name" value="CRISP-related"/>
</dbReference>